<sequence length="204" mass="22298">MSFDSTSIPDGDSLSKAAALDVYDSDGVKVNFGALFEKEKVVVVFVRHFFCGVCQLYVENLAKVPEEALSKAGTRIVVVGCGEWSPIKFYQETTGFKGPIYADPSRALYRALGMTLETLARQPADVPRPSYLSTTSVVQNLFTSIGKIVRNPFLLGKQGNFSQLGGDYVFGPGLRCSFTSRMKNTEDHVPVVDLMKAAGVEYTE</sequence>
<reference evidence="1 2" key="1">
    <citation type="journal article" date="2019" name="Nat. Ecol. Evol.">
        <title>Megaphylogeny resolves global patterns of mushroom evolution.</title>
        <authorList>
            <person name="Varga T."/>
            <person name="Krizsan K."/>
            <person name="Foldi C."/>
            <person name="Dima B."/>
            <person name="Sanchez-Garcia M."/>
            <person name="Sanchez-Ramirez S."/>
            <person name="Szollosi G.J."/>
            <person name="Szarkandi J.G."/>
            <person name="Papp V."/>
            <person name="Albert L."/>
            <person name="Andreopoulos W."/>
            <person name="Angelini C."/>
            <person name="Antonin V."/>
            <person name="Barry K.W."/>
            <person name="Bougher N.L."/>
            <person name="Buchanan P."/>
            <person name="Buyck B."/>
            <person name="Bense V."/>
            <person name="Catcheside P."/>
            <person name="Chovatia M."/>
            <person name="Cooper J."/>
            <person name="Damon W."/>
            <person name="Desjardin D."/>
            <person name="Finy P."/>
            <person name="Geml J."/>
            <person name="Haridas S."/>
            <person name="Hughes K."/>
            <person name="Justo A."/>
            <person name="Karasinski D."/>
            <person name="Kautmanova I."/>
            <person name="Kiss B."/>
            <person name="Kocsube S."/>
            <person name="Kotiranta H."/>
            <person name="LaButti K.M."/>
            <person name="Lechner B.E."/>
            <person name="Liimatainen K."/>
            <person name="Lipzen A."/>
            <person name="Lukacs Z."/>
            <person name="Mihaltcheva S."/>
            <person name="Morgado L.N."/>
            <person name="Niskanen T."/>
            <person name="Noordeloos M.E."/>
            <person name="Ohm R.A."/>
            <person name="Ortiz-Santana B."/>
            <person name="Ovrebo C."/>
            <person name="Racz N."/>
            <person name="Riley R."/>
            <person name="Savchenko A."/>
            <person name="Shiryaev A."/>
            <person name="Soop K."/>
            <person name="Spirin V."/>
            <person name="Szebenyi C."/>
            <person name="Tomsovsky M."/>
            <person name="Tulloss R.E."/>
            <person name="Uehling J."/>
            <person name="Grigoriev I.V."/>
            <person name="Vagvolgyi C."/>
            <person name="Papp T."/>
            <person name="Martin F.M."/>
            <person name="Miettinen O."/>
            <person name="Hibbett D.S."/>
            <person name="Nagy L.G."/>
        </authorList>
    </citation>
    <scope>NUCLEOTIDE SEQUENCE [LARGE SCALE GENOMIC DNA]</scope>
    <source>
        <strain evidence="1 2">CBS 121175</strain>
    </source>
</reference>
<organism evidence="1 2">
    <name type="scientific">Coprinopsis marcescibilis</name>
    <name type="common">Agaric fungus</name>
    <name type="synonym">Psathyrella marcescibilis</name>
    <dbReference type="NCBI Taxonomy" id="230819"/>
    <lineage>
        <taxon>Eukaryota</taxon>
        <taxon>Fungi</taxon>
        <taxon>Dikarya</taxon>
        <taxon>Basidiomycota</taxon>
        <taxon>Agaricomycotina</taxon>
        <taxon>Agaricomycetes</taxon>
        <taxon>Agaricomycetidae</taxon>
        <taxon>Agaricales</taxon>
        <taxon>Agaricineae</taxon>
        <taxon>Psathyrellaceae</taxon>
        <taxon>Coprinopsis</taxon>
    </lineage>
</organism>
<dbReference type="AlphaFoldDB" id="A0A5C3KHS1"/>
<name>A0A5C3KHS1_COPMA</name>
<dbReference type="PANTHER" id="PTHR28630">
    <property type="match status" value="1"/>
</dbReference>
<protein>
    <submittedName>
        <fullName evidence="1">Uncharacterized protein</fullName>
    </submittedName>
</protein>
<dbReference type="Gene3D" id="3.40.30.10">
    <property type="entry name" value="Glutaredoxin"/>
    <property type="match status" value="1"/>
</dbReference>
<proteinExistence type="predicted"/>
<dbReference type="EMBL" id="ML210330">
    <property type="protein sequence ID" value="TFK19670.1"/>
    <property type="molecule type" value="Genomic_DNA"/>
</dbReference>
<dbReference type="STRING" id="230819.A0A5C3KHS1"/>
<gene>
    <name evidence="1" type="ORF">FA15DRAFT_708771</name>
</gene>
<dbReference type="InterPro" id="IPR032801">
    <property type="entry name" value="PXL2A/B/C"/>
</dbReference>
<dbReference type="InterPro" id="IPR036249">
    <property type="entry name" value="Thioredoxin-like_sf"/>
</dbReference>
<keyword evidence="2" id="KW-1185">Reference proteome</keyword>
<dbReference type="PANTHER" id="PTHR28630:SF3">
    <property type="entry name" value="PEROXIREDOXIN-LIKE 2C"/>
    <property type="match status" value="1"/>
</dbReference>
<dbReference type="Pfam" id="PF13911">
    <property type="entry name" value="AhpC-TSA_2"/>
    <property type="match status" value="1"/>
</dbReference>
<dbReference type="SUPFAM" id="SSF52833">
    <property type="entry name" value="Thioredoxin-like"/>
    <property type="match status" value="1"/>
</dbReference>
<evidence type="ECO:0000313" key="1">
    <source>
        <dbReference type="EMBL" id="TFK19670.1"/>
    </source>
</evidence>
<dbReference type="OrthoDB" id="40334at2759"/>
<dbReference type="Proteomes" id="UP000307440">
    <property type="component" value="Unassembled WGS sequence"/>
</dbReference>
<accession>A0A5C3KHS1</accession>
<evidence type="ECO:0000313" key="2">
    <source>
        <dbReference type="Proteomes" id="UP000307440"/>
    </source>
</evidence>